<comment type="caution">
    <text evidence="2">The sequence shown here is derived from an EMBL/GenBank/DDBJ whole genome shotgun (WGS) entry which is preliminary data.</text>
</comment>
<gene>
    <name evidence="2" type="ORF">GCM10010389_35360</name>
</gene>
<evidence type="ECO:0000313" key="2">
    <source>
        <dbReference type="EMBL" id="GGZ93510.1"/>
    </source>
</evidence>
<organism evidence="2 3">
    <name type="scientific">Streptomyces echinoruber</name>
    <dbReference type="NCBI Taxonomy" id="68898"/>
    <lineage>
        <taxon>Bacteria</taxon>
        <taxon>Bacillati</taxon>
        <taxon>Actinomycetota</taxon>
        <taxon>Actinomycetes</taxon>
        <taxon>Kitasatosporales</taxon>
        <taxon>Streptomycetaceae</taxon>
        <taxon>Streptomyces</taxon>
    </lineage>
</organism>
<evidence type="ECO:0000313" key="3">
    <source>
        <dbReference type="Proteomes" id="UP000623010"/>
    </source>
</evidence>
<feature type="region of interest" description="Disordered" evidence="1">
    <location>
        <begin position="189"/>
        <end position="235"/>
    </location>
</feature>
<keyword evidence="3" id="KW-1185">Reference proteome</keyword>
<feature type="compositionally biased region" description="Pro residues" evidence="1">
    <location>
        <begin position="202"/>
        <end position="223"/>
    </location>
</feature>
<reference evidence="2" key="2">
    <citation type="submission" date="2020-09" db="EMBL/GenBank/DDBJ databases">
        <authorList>
            <person name="Sun Q."/>
            <person name="Ohkuma M."/>
        </authorList>
    </citation>
    <scope>NUCLEOTIDE SEQUENCE</scope>
    <source>
        <strain evidence="2">JCM 5016</strain>
    </source>
</reference>
<proteinExistence type="predicted"/>
<dbReference type="Proteomes" id="UP000623010">
    <property type="component" value="Unassembled WGS sequence"/>
</dbReference>
<name>A0A918RE43_9ACTN</name>
<sequence>MMAMTPITGLDLAGFTEREQGVWTDARGLVLSVHFFPLVPDLPAPLEDPGRLCAGLAQGAAAAGGGLIEAAFGTVGGVPAVRQLIKVPRPNGHGQVFLGSWTLPKAGCSTVLKVQATEGATTGVREAAVMARVGPADYFRPHPYAPGLRGGLPYHVADHEQWDAHFPDHPLTLVRAALHRITPTVTLDDRFKTLPPFGGPATRPPAVPPPAAPPPAAPPPPAPARRGWFRRGGQG</sequence>
<evidence type="ECO:0000256" key="1">
    <source>
        <dbReference type="SAM" id="MobiDB-lite"/>
    </source>
</evidence>
<dbReference type="EMBL" id="BMWH01000013">
    <property type="protein sequence ID" value="GGZ93510.1"/>
    <property type="molecule type" value="Genomic_DNA"/>
</dbReference>
<accession>A0A918RE43</accession>
<dbReference type="AlphaFoldDB" id="A0A918RE43"/>
<protein>
    <submittedName>
        <fullName evidence="2">Uncharacterized protein</fullName>
    </submittedName>
</protein>
<reference evidence="2" key="1">
    <citation type="journal article" date="2014" name="Int. J. Syst. Evol. Microbiol.">
        <title>Complete genome sequence of Corynebacterium casei LMG S-19264T (=DSM 44701T), isolated from a smear-ripened cheese.</title>
        <authorList>
            <consortium name="US DOE Joint Genome Institute (JGI-PGF)"/>
            <person name="Walter F."/>
            <person name="Albersmeier A."/>
            <person name="Kalinowski J."/>
            <person name="Ruckert C."/>
        </authorList>
    </citation>
    <scope>NUCLEOTIDE SEQUENCE</scope>
    <source>
        <strain evidence="2">JCM 5016</strain>
    </source>
</reference>